<dbReference type="EMBL" id="CP013661">
    <property type="protein sequence ID" value="ALS79224.1"/>
    <property type="molecule type" value="Genomic_DNA"/>
</dbReference>
<dbReference type="Proteomes" id="UP000065533">
    <property type="component" value="Chromosome"/>
</dbReference>
<reference evidence="1" key="1">
    <citation type="submission" date="2016-01" db="EMBL/GenBank/DDBJ databases">
        <title>Complete genome of Planococcus kocurri type strain.</title>
        <authorList>
            <person name="See-Too W.S."/>
        </authorList>
    </citation>
    <scope>NUCLEOTIDE SEQUENCE [LARGE SCALE GENOMIC DNA]</scope>
    <source>
        <strain evidence="1">ATCC 43650</strain>
    </source>
</reference>
<accession>A0ABM5WY02</accession>
<name>A0ABM5WY02_9BACL</name>
<evidence type="ECO:0000313" key="2">
    <source>
        <dbReference type="Proteomes" id="UP000065533"/>
    </source>
</evidence>
<protein>
    <recommendedName>
        <fullName evidence="3">Lipoprotein</fullName>
    </recommendedName>
</protein>
<proteinExistence type="predicted"/>
<gene>
    <name evidence="1" type="ORF">AUO94_11470</name>
</gene>
<dbReference type="PROSITE" id="PS51257">
    <property type="entry name" value="PROKAR_LIPOPROTEIN"/>
    <property type="match status" value="1"/>
</dbReference>
<dbReference type="RefSeq" id="WP_058385876.1">
    <property type="nucleotide sequence ID" value="NZ_CP013661.2"/>
</dbReference>
<evidence type="ECO:0008006" key="3">
    <source>
        <dbReference type="Google" id="ProtNLM"/>
    </source>
</evidence>
<keyword evidence="2" id="KW-1185">Reference proteome</keyword>
<evidence type="ECO:0000313" key="1">
    <source>
        <dbReference type="EMBL" id="ALS79224.1"/>
    </source>
</evidence>
<sequence length="171" mass="18578">MKKLWAIGLSAAVLLAGCGEEQSAESTEATTSSEDSKDVKKDMMRFYLTISNTINAVDVDLNTFEKMKAEDLLPEGEELKAMTDAAIVSAKDSAAAIETLEIPAVLENQKEQIETAFTAIRESYEIKAEELTKDASFEAADEKFTEADTLLNELLTEQGLAGSSIQNEVSQ</sequence>
<organism evidence="1 2">
    <name type="scientific">Planococcus kocurii</name>
    <dbReference type="NCBI Taxonomy" id="1374"/>
    <lineage>
        <taxon>Bacteria</taxon>
        <taxon>Bacillati</taxon>
        <taxon>Bacillota</taxon>
        <taxon>Bacilli</taxon>
        <taxon>Bacillales</taxon>
        <taxon>Caryophanaceae</taxon>
        <taxon>Planococcus</taxon>
    </lineage>
</organism>